<name>A0A2V3ZY65_9BACT</name>
<dbReference type="InterPro" id="IPR001845">
    <property type="entry name" value="HTH_ArsR_DNA-bd_dom"/>
</dbReference>
<dbReference type="RefSeq" id="WP_110360180.1">
    <property type="nucleotide sequence ID" value="NZ_QFLI01000003.1"/>
</dbReference>
<protein>
    <submittedName>
        <fullName evidence="5">Transcriptional regulator</fullName>
    </submittedName>
</protein>
<dbReference type="Gene3D" id="1.10.10.10">
    <property type="entry name" value="Winged helix-like DNA-binding domain superfamily/Winged helix DNA-binding domain"/>
    <property type="match status" value="1"/>
</dbReference>
<dbReference type="CDD" id="cd00090">
    <property type="entry name" value="HTH_ARSR"/>
    <property type="match status" value="1"/>
</dbReference>
<dbReference type="NCBIfam" id="NF033788">
    <property type="entry name" value="HTH_metalloreg"/>
    <property type="match status" value="1"/>
</dbReference>
<dbReference type="InterPro" id="IPR036388">
    <property type="entry name" value="WH-like_DNA-bd_sf"/>
</dbReference>
<dbReference type="PANTHER" id="PTHR33154">
    <property type="entry name" value="TRANSCRIPTIONAL REGULATOR, ARSR FAMILY"/>
    <property type="match status" value="1"/>
</dbReference>
<proteinExistence type="predicted"/>
<keyword evidence="3" id="KW-0804">Transcription</keyword>
<dbReference type="InterPro" id="IPR036390">
    <property type="entry name" value="WH_DNA-bd_sf"/>
</dbReference>
<keyword evidence="1" id="KW-0805">Transcription regulation</keyword>
<dbReference type="PANTHER" id="PTHR33154:SF15">
    <property type="entry name" value="REGULATORY PROTEIN ARSR"/>
    <property type="match status" value="1"/>
</dbReference>
<dbReference type="InterPro" id="IPR011991">
    <property type="entry name" value="ArsR-like_HTH"/>
</dbReference>
<keyword evidence="6" id="KW-1185">Reference proteome</keyword>
<evidence type="ECO:0000256" key="3">
    <source>
        <dbReference type="ARBA" id="ARBA00023163"/>
    </source>
</evidence>
<dbReference type="PROSITE" id="PS50987">
    <property type="entry name" value="HTH_ARSR_2"/>
    <property type="match status" value="1"/>
</dbReference>
<dbReference type="EMBL" id="QFLI01000003">
    <property type="protein sequence ID" value="PXY01368.1"/>
    <property type="molecule type" value="Genomic_DNA"/>
</dbReference>
<dbReference type="Pfam" id="PF01022">
    <property type="entry name" value="HTH_5"/>
    <property type="match status" value="1"/>
</dbReference>
<dbReference type="PRINTS" id="PR00778">
    <property type="entry name" value="HTHARSR"/>
</dbReference>
<sequence>MKKKEAYNDVSLDLAPLLNALAHPARLQILLHLAKFDECQAGGIADNIPLARSTVSMHVSKLKEVGLLNAEVRDKFILYSLNQEKFQTVVDLFTDLKLMVTGSLANQQECCTKELDEDLVSQ</sequence>
<dbReference type="SUPFAM" id="SSF46785">
    <property type="entry name" value="Winged helix' DNA-binding domain"/>
    <property type="match status" value="1"/>
</dbReference>
<accession>A0A2V3ZY65</accession>
<dbReference type="SMART" id="SM00418">
    <property type="entry name" value="HTH_ARSR"/>
    <property type="match status" value="1"/>
</dbReference>
<comment type="caution">
    <text evidence="5">The sequence shown here is derived from an EMBL/GenBank/DDBJ whole genome shotgun (WGS) entry which is preliminary data.</text>
</comment>
<evidence type="ECO:0000256" key="2">
    <source>
        <dbReference type="ARBA" id="ARBA00023125"/>
    </source>
</evidence>
<feature type="domain" description="HTH arsR-type" evidence="4">
    <location>
        <begin position="6"/>
        <end position="101"/>
    </location>
</feature>
<evidence type="ECO:0000313" key="6">
    <source>
        <dbReference type="Proteomes" id="UP000248079"/>
    </source>
</evidence>
<keyword evidence="2" id="KW-0238">DNA-binding</keyword>
<evidence type="ECO:0000313" key="5">
    <source>
        <dbReference type="EMBL" id="PXY01368.1"/>
    </source>
</evidence>
<dbReference type="GO" id="GO:0003700">
    <property type="term" value="F:DNA-binding transcription factor activity"/>
    <property type="evidence" value="ECO:0007669"/>
    <property type="project" value="InterPro"/>
</dbReference>
<dbReference type="InterPro" id="IPR051081">
    <property type="entry name" value="HTH_MetalResp_TranReg"/>
</dbReference>
<dbReference type="Proteomes" id="UP000248079">
    <property type="component" value="Unassembled WGS sequence"/>
</dbReference>
<evidence type="ECO:0000259" key="4">
    <source>
        <dbReference type="PROSITE" id="PS50987"/>
    </source>
</evidence>
<reference evidence="5 6" key="1">
    <citation type="submission" date="2018-05" db="EMBL/GenBank/DDBJ databases">
        <title>Marinifilum breve JC075T sp. nov., a marine bacterium isolated from Yongle Blue Hole in the South China Sea.</title>
        <authorList>
            <person name="Fu T."/>
        </authorList>
    </citation>
    <scope>NUCLEOTIDE SEQUENCE [LARGE SCALE GENOMIC DNA]</scope>
    <source>
        <strain evidence="5 6">JC075</strain>
    </source>
</reference>
<dbReference type="GO" id="GO:0003677">
    <property type="term" value="F:DNA binding"/>
    <property type="evidence" value="ECO:0007669"/>
    <property type="project" value="UniProtKB-KW"/>
</dbReference>
<evidence type="ECO:0000256" key="1">
    <source>
        <dbReference type="ARBA" id="ARBA00023015"/>
    </source>
</evidence>
<gene>
    <name evidence="5" type="ORF">DF185_07735</name>
</gene>
<organism evidence="5 6">
    <name type="scientific">Marinifilum breve</name>
    <dbReference type="NCBI Taxonomy" id="2184082"/>
    <lineage>
        <taxon>Bacteria</taxon>
        <taxon>Pseudomonadati</taxon>
        <taxon>Bacteroidota</taxon>
        <taxon>Bacteroidia</taxon>
        <taxon>Marinilabiliales</taxon>
        <taxon>Marinifilaceae</taxon>
    </lineage>
</organism>
<dbReference type="OrthoDB" id="9790747at2"/>
<dbReference type="AlphaFoldDB" id="A0A2V3ZY65"/>